<dbReference type="InterPro" id="IPR029510">
    <property type="entry name" value="Ald_DH_CS_GLU"/>
</dbReference>
<name>H0EH17_GLAL7</name>
<organism evidence="8 9">
    <name type="scientific">Glarea lozoyensis (strain ATCC 74030 / MF5533)</name>
    <dbReference type="NCBI Taxonomy" id="1104152"/>
    <lineage>
        <taxon>Eukaryota</taxon>
        <taxon>Fungi</taxon>
        <taxon>Dikarya</taxon>
        <taxon>Ascomycota</taxon>
        <taxon>Pezizomycotina</taxon>
        <taxon>Leotiomycetes</taxon>
        <taxon>Helotiales</taxon>
        <taxon>Helotiaceae</taxon>
        <taxon>Glarea</taxon>
    </lineage>
</organism>
<dbReference type="PANTHER" id="PTHR43353">
    <property type="entry name" value="SUCCINATE-SEMIALDEHYDE DEHYDROGENASE, MITOCHONDRIAL"/>
    <property type="match status" value="1"/>
</dbReference>
<accession>H0EH17</accession>
<dbReference type="InterPro" id="IPR016161">
    <property type="entry name" value="Ald_DH/histidinol_DH"/>
</dbReference>
<dbReference type="GO" id="GO:0004777">
    <property type="term" value="F:succinate-semialdehyde dehydrogenase (NAD+) activity"/>
    <property type="evidence" value="ECO:0007669"/>
    <property type="project" value="TreeGrafter"/>
</dbReference>
<dbReference type="FunFam" id="3.40.605.10:FF:000012">
    <property type="entry name" value="NAD-dependent succinate-semialdehyde dehydrogenase"/>
    <property type="match status" value="1"/>
</dbReference>
<keyword evidence="2" id="KW-0521">NADP</keyword>
<dbReference type="HOGENOM" id="CLU_005391_1_0_1"/>
<evidence type="ECO:0000256" key="1">
    <source>
        <dbReference type="ARBA" id="ARBA00009986"/>
    </source>
</evidence>
<dbReference type="CDD" id="cd07105">
    <property type="entry name" value="ALDH_SaliADH"/>
    <property type="match status" value="1"/>
</dbReference>
<sequence length="482" mass="50931">MPSTEQTSNGSSPKTYPLIINNKEHKTKSSFEVKNPSNGEHVHSFSSATIEDTDAAIKAAEKALPAWKTLPPNKKRDIFLKAADLLESRSAELQKTMSKETGAAESWAQFDTSLAPEILRDVAGRITTLSGSIPQTSQEGVSALVFKEPYGVVLAIAPWNAPHILGVRSIAFPLAAGNTVILKAPELSPLTSLGFVTALHDAGLPEGVLNLIAHSAKDAAEITNHLIAHPAIKKINFTGSTNVGRLIASAAGKHLKPVLLELGGKAPAIVWEDADLDAAAMGCVVGAFLHGGQICMSTERIIVHANIASKFEEALKSAVAQFAPNDSPEPVLINAGGVTKNQSLLSDALSKGATIIHGDAQAGTGAKMRPVIIKDVKPEMEIFQTESFGPTVSLFSVSSEEEALRLANDTEYGLSSAVFTRDLARGLRFARGIESGAVHINGMSVHDETALPHGGVKSSGYGRFGASGLEEWVRTKTVTFKD</sequence>
<feature type="active site" evidence="4">
    <location>
        <position position="261"/>
    </location>
</feature>
<evidence type="ECO:0000256" key="3">
    <source>
        <dbReference type="ARBA" id="ARBA00023002"/>
    </source>
</evidence>
<reference evidence="8 9" key="1">
    <citation type="journal article" date="2012" name="Eukaryot. Cell">
        <title>Genome sequence of the fungus Glarea lozoyensis: the first genome sequence of a species from the Helotiaceae family.</title>
        <authorList>
            <person name="Youssar L."/>
            <person name="Gruening B.A."/>
            <person name="Erxleben A."/>
            <person name="Guenther S."/>
            <person name="Huettel W."/>
        </authorList>
    </citation>
    <scope>NUCLEOTIDE SEQUENCE [LARGE SCALE GENOMIC DNA]</scope>
    <source>
        <strain evidence="9">ATCC 74030 / MF5533</strain>
    </source>
</reference>
<feature type="compositionally biased region" description="Basic and acidic residues" evidence="6">
    <location>
        <begin position="22"/>
        <end position="31"/>
    </location>
</feature>
<dbReference type="OrthoDB" id="310895at2759"/>
<dbReference type="Pfam" id="PF00171">
    <property type="entry name" value="Aldedh"/>
    <property type="match status" value="1"/>
</dbReference>
<dbReference type="InterPro" id="IPR015590">
    <property type="entry name" value="Aldehyde_DH_dom"/>
</dbReference>
<evidence type="ECO:0000256" key="4">
    <source>
        <dbReference type="PROSITE-ProRule" id="PRU10007"/>
    </source>
</evidence>
<gene>
    <name evidence="8" type="ORF">M7I_1751</name>
</gene>
<evidence type="ECO:0000256" key="5">
    <source>
        <dbReference type="RuleBase" id="RU003345"/>
    </source>
</evidence>
<dbReference type="PANTHER" id="PTHR43353:SF6">
    <property type="entry name" value="CYTOPLASMIC ALDEHYDE DEHYDROGENASE (EUROFUNG)"/>
    <property type="match status" value="1"/>
</dbReference>
<dbReference type="GO" id="GO:0009450">
    <property type="term" value="P:gamma-aminobutyric acid catabolic process"/>
    <property type="evidence" value="ECO:0007669"/>
    <property type="project" value="TreeGrafter"/>
</dbReference>
<dbReference type="InParanoid" id="H0EH17"/>
<evidence type="ECO:0000313" key="8">
    <source>
        <dbReference type="EMBL" id="EHL02158.1"/>
    </source>
</evidence>
<dbReference type="PROSITE" id="PS00687">
    <property type="entry name" value="ALDEHYDE_DEHYDR_GLU"/>
    <property type="match status" value="1"/>
</dbReference>
<dbReference type="InterPro" id="IPR050740">
    <property type="entry name" value="Aldehyde_DH_Superfamily"/>
</dbReference>
<evidence type="ECO:0000256" key="6">
    <source>
        <dbReference type="SAM" id="MobiDB-lite"/>
    </source>
</evidence>
<evidence type="ECO:0000313" key="9">
    <source>
        <dbReference type="Proteomes" id="UP000005446"/>
    </source>
</evidence>
<feature type="compositionally biased region" description="Polar residues" evidence="6">
    <location>
        <begin position="1"/>
        <end position="14"/>
    </location>
</feature>
<evidence type="ECO:0000259" key="7">
    <source>
        <dbReference type="Pfam" id="PF00171"/>
    </source>
</evidence>
<dbReference type="EMBL" id="AGUE01000032">
    <property type="protein sequence ID" value="EHL02158.1"/>
    <property type="molecule type" value="Genomic_DNA"/>
</dbReference>
<keyword evidence="9" id="KW-1185">Reference proteome</keyword>
<protein>
    <submittedName>
        <fullName evidence="8">Putative Salicylaldehyde dehydrogenase</fullName>
    </submittedName>
</protein>
<evidence type="ECO:0000256" key="2">
    <source>
        <dbReference type="ARBA" id="ARBA00022857"/>
    </source>
</evidence>
<dbReference type="InterPro" id="IPR016162">
    <property type="entry name" value="Ald_DH_N"/>
</dbReference>
<comment type="caution">
    <text evidence="8">The sequence shown here is derived from an EMBL/GenBank/DDBJ whole genome shotgun (WGS) entry which is preliminary data.</text>
</comment>
<dbReference type="Gene3D" id="3.40.605.10">
    <property type="entry name" value="Aldehyde Dehydrogenase, Chain A, domain 1"/>
    <property type="match status" value="1"/>
</dbReference>
<dbReference type="SUPFAM" id="SSF53720">
    <property type="entry name" value="ALDH-like"/>
    <property type="match status" value="1"/>
</dbReference>
<feature type="region of interest" description="Disordered" evidence="6">
    <location>
        <begin position="1"/>
        <end position="40"/>
    </location>
</feature>
<dbReference type="Proteomes" id="UP000005446">
    <property type="component" value="Unassembled WGS sequence"/>
</dbReference>
<keyword evidence="3 5" id="KW-0560">Oxidoreductase</keyword>
<dbReference type="InterPro" id="IPR016163">
    <property type="entry name" value="Ald_DH_C"/>
</dbReference>
<dbReference type="AlphaFoldDB" id="H0EH17"/>
<proteinExistence type="inferred from homology"/>
<dbReference type="Gene3D" id="3.40.309.10">
    <property type="entry name" value="Aldehyde Dehydrogenase, Chain A, domain 2"/>
    <property type="match status" value="1"/>
</dbReference>
<comment type="similarity">
    <text evidence="1 5">Belongs to the aldehyde dehydrogenase family.</text>
</comment>
<feature type="domain" description="Aldehyde dehydrogenase" evidence="7">
    <location>
        <begin position="28"/>
        <end position="478"/>
    </location>
</feature>
<dbReference type="FunFam" id="3.40.309.10:FF:000010">
    <property type="entry name" value="Gamma-aminobutyraldehyde dehydrogenase"/>
    <property type="match status" value="1"/>
</dbReference>